<gene>
    <name evidence="2" type="ORF">QE152_g30133</name>
</gene>
<keyword evidence="3" id="KW-1185">Reference proteome</keyword>
<organism evidence="2 3">
    <name type="scientific">Popillia japonica</name>
    <name type="common">Japanese beetle</name>
    <dbReference type="NCBI Taxonomy" id="7064"/>
    <lineage>
        <taxon>Eukaryota</taxon>
        <taxon>Metazoa</taxon>
        <taxon>Ecdysozoa</taxon>
        <taxon>Arthropoda</taxon>
        <taxon>Hexapoda</taxon>
        <taxon>Insecta</taxon>
        <taxon>Pterygota</taxon>
        <taxon>Neoptera</taxon>
        <taxon>Endopterygota</taxon>
        <taxon>Coleoptera</taxon>
        <taxon>Polyphaga</taxon>
        <taxon>Scarabaeiformia</taxon>
        <taxon>Scarabaeidae</taxon>
        <taxon>Rutelinae</taxon>
        <taxon>Popillia</taxon>
    </lineage>
</organism>
<accession>A0AAW1JF71</accession>
<name>A0AAW1JF71_POPJA</name>
<evidence type="ECO:0000313" key="3">
    <source>
        <dbReference type="Proteomes" id="UP001458880"/>
    </source>
</evidence>
<reference evidence="2 3" key="1">
    <citation type="journal article" date="2024" name="BMC Genomics">
        <title>De novo assembly and annotation of Popillia japonica's genome with initial clues to its potential as an invasive pest.</title>
        <authorList>
            <person name="Cucini C."/>
            <person name="Boschi S."/>
            <person name="Funari R."/>
            <person name="Cardaioli E."/>
            <person name="Iannotti N."/>
            <person name="Marturano G."/>
            <person name="Paoli F."/>
            <person name="Bruttini M."/>
            <person name="Carapelli A."/>
            <person name="Frati F."/>
            <person name="Nardi F."/>
        </authorList>
    </citation>
    <scope>NUCLEOTIDE SEQUENCE [LARGE SCALE GENOMIC DNA]</scope>
    <source>
        <strain evidence="2">DMR45628</strain>
    </source>
</reference>
<evidence type="ECO:0000256" key="1">
    <source>
        <dbReference type="SAM" id="MobiDB-lite"/>
    </source>
</evidence>
<dbReference type="Proteomes" id="UP001458880">
    <property type="component" value="Unassembled WGS sequence"/>
</dbReference>
<evidence type="ECO:0000313" key="2">
    <source>
        <dbReference type="EMBL" id="KAK9702161.1"/>
    </source>
</evidence>
<sequence length="162" mass="17468">MAWGYWSATTVSDRGRSPRRNQNGAAVQTLPVTIEDRPSVSSTYSSVNSNNNTQITEFDVVPTTFSRRPSLDLSLGGPQSTLAGIICAAHGSRHPGGTLSAGNTLTRMGSRHTAVSVEYAVPHHLQYHSAYVDYHHQQQLSFSDDDSSSEPGYATGTALILF</sequence>
<comment type="caution">
    <text evidence="2">The sequence shown here is derived from an EMBL/GenBank/DDBJ whole genome shotgun (WGS) entry which is preliminary data.</text>
</comment>
<protein>
    <submittedName>
        <fullName evidence="2">Uncharacterized protein</fullName>
    </submittedName>
</protein>
<dbReference type="AlphaFoldDB" id="A0AAW1JF71"/>
<feature type="region of interest" description="Disordered" evidence="1">
    <location>
        <begin position="1"/>
        <end position="26"/>
    </location>
</feature>
<proteinExistence type="predicted"/>
<dbReference type="EMBL" id="JASPKY010000398">
    <property type="protein sequence ID" value="KAK9702161.1"/>
    <property type="molecule type" value="Genomic_DNA"/>
</dbReference>